<reference evidence="7" key="1">
    <citation type="journal article" date="2019" name="Int. J. Syst. Evol. Microbiol.">
        <title>The Global Catalogue of Microorganisms (GCM) 10K type strain sequencing project: providing services to taxonomists for standard genome sequencing and annotation.</title>
        <authorList>
            <consortium name="The Broad Institute Genomics Platform"/>
            <consortium name="The Broad Institute Genome Sequencing Center for Infectious Disease"/>
            <person name="Wu L."/>
            <person name="Ma J."/>
        </authorList>
    </citation>
    <scope>NUCLEOTIDE SEQUENCE [LARGE SCALE GENOMIC DNA]</scope>
    <source>
        <strain evidence="7">CGMCC 4.7204</strain>
    </source>
</reference>
<dbReference type="InterPro" id="IPR050097">
    <property type="entry name" value="Ferredoxin-NADP_redctase_2"/>
</dbReference>
<dbReference type="InterPro" id="IPR023753">
    <property type="entry name" value="FAD/NAD-binding_dom"/>
</dbReference>
<evidence type="ECO:0000256" key="3">
    <source>
        <dbReference type="ARBA" id="ARBA00048132"/>
    </source>
</evidence>
<gene>
    <name evidence="6" type="ORF">ACFOW8_15755</name>
</gene>
<comment type="caution">
    <text evidence="6">The sequence shown here is derived from an EMBL/GenBank/DDBJ whole genome shotgun (WGS) entry which is preliminary data.</text>
</comment>
<proteinExistence type="predicted"/>
<comment type="catalytic activity">
    <reaction evidence="3">
        <text>[thioredoxin]-dithiol + NADP(+) = [thioredoxin]-disulfide + NADPH + H(+)</text>
        <dbReference type="Rhea" id="RHEA:20345"/>
        <dbReference type="Rhea" id="RHEA-COMP:10698"/>
        <dbReference type="Rhea" id="RHEA-COMP:10700"/>
        <dbReference type="ChEBI" id="CHEBI:15378"/>
        <dbReference type="ChEBI" id="CHEBI:29950"/>
        <dbReference type="ChEBI" id="CHEBI:50058"/>
        <dbReference type="ChEBI" id="CHEBI:57783"/>
        <dbReference type="ChEBI" id="CHEBI:58349"/>
        <dbReference type="EC" id="1.8.1.9"/>
    </reaction>
</comment>
<evidence type="ECO:0000256" key="4">
    <source>
        <dbReference type="SAM" id="MobiDB-lite"/>
    </source>
</evidence>
<evidence type="ECO:0000313" key="6">
    <source>
        <dbReference type="EMBL" id="MFC4126392.1"/>
    </source>
</evidence>
<evidence type="ECO:0000256" key="2">
    <source>
        <dbReference type="ARBA" id="ARBA00023002"/>
    </source>
</evidence>
<keyword evidence="2" id="KW-0560">Oxidoreductase</keyword>
<dbReference type="PANTHER" id="PTHR48105">
    <property type="entry name" value="THIOREDOXIN REDUCTASE 1-RELATED-RELATED"/>
    <property type="match status" value="1"/>
</dbReference>
<protein>
    <submittedName>
        <fullName evidence="6">NAD(P)/FAD-dependent oxidoreductase</fullName>
    </submittedName>
</protein>
<accession>A0ABV8L676</accession>
<dbReference type="SUPFAM" id="SSF51905">
    <property type="entry name" value="FAD/NAD(P)-binding domain"/>
    <property type="match status" value="1"/>
</dbReference>
<keyword evidence="1" id="KW-0285">Flavoprotein</keyword>
<feature type="region of interest" description="Disordered" evidence="4">
    <location>
        <begin position="315"/>
        <end position="345"/>
    </location>
</feature>
<evidence type="ECO:0000259" key="5">
    <source>
        <dbReference type="Pfam" id="PF07992"/>
    </source>
</evidence>
<dbReference type="Proteomes" id="UP001595767">
    <property type="component" value="Unassembled WGS sequence"/>
</dbReference>
<dbReference type="Pfam" id="PF07992">
    <property type="entry name" value="Pyr_redox_2"/>
    <property type="match status" value="1"/>
</dbReference>
<dbReference type="RefSeq" id="WP_378551370.1">
    <property type="nucleotide sequence ID" value="NZ_JBHSBA010000007.1"/>
</dbReference>
<keyword evidence="7" id="KW-1185">Reference proteome</keyword>
<dbReference type="PRINTS" id="PR00469">
    <property type="entry name" value="PNDRDTASEII"/>
</dbReference>
<feature type="compositionally biased region" description="Basic and acidic residues" evidence="4">
    <location>
        <begin position="317"/>
        <end position="345"/>
    </location>
</feature>
<evidence type="ECO:0000256" key="1">
    <source>
        <dbReference type="ARBA" id="ARBA00022630"/>
    </source>
</evidence>
<organism evidence="6 7">
    <name type="scientific">Nocardia rhizosphaerae</name>
    <dbReference type="NCBI Taxonomy" id="1691571"/>
    <lineage>
        <taxon>Bacteria</taxon>
        <taxon>Bacillati</taxon>
        <taxon>Actinomycetota</taxon>
        <taxon>Actinomycetes</taxon>
        <taxon>Mycobacteriales</taxon>
        <taxon>Nocardiaceae</taxon>
        <taxon>Nocardia</taxon>
    </lineage>
</organism>
<dbReference type="EMBL" id="JBHSBA010000007">
    <property type="protein sequence ID" value="MFC4126392.1"/>
    <property type="molecule type" value="Genomic_DNA"/>
</dbReference>
<feature type="domain" description="FAD/NAD(P)-binding" evidence="5">
    <location>
        <begin position="12"/>
        <end position="289"/>
    </location>
</feature>
<sequence length="345" mass="36124">MSSLEYQPTVVDTIVIGGGAAGLTAATVIGRARRDVVVVDSGRPRNAPAAHMHGFLSRDGMAPAELLATGRAEAAHYGVQFVDSVVNSVRWRGAEAGFTVELDGGTALLADTILVSTGLHDELPELPGIRERWGADIFHCPYCHAYEVRDQPLGVLVSGNPAMSVHQALLLRQWTGDVVLFANGNELTDRQRRELAAREVVIDDGTVTSLAIAGDRLAGVELADGRSVPRAALVVAPRFVPHDALLTQLGCDVAPGGLVAVDAAGRTSVPGVWAAGNVVDPRAQVITAAGAGSAAAIAINGYLLDRDVERALSTAARHHDTHPPFDAATERRVHDAVGAESRHGL</sequence>
<name>A0ABV8L676_9NOCA</name>
<dbReference type="InterPro" id="IPR036188">
    <property type="entry name" value="FAD/NAD-bd_sf"/>
</dbReference>
<evidence type="ECO:0000313" key="7">
    <source>
        <dbReference type="Proteomes" id="UP001595767"/>
    </source>
</evidence>
<dbReference type="PRINTS" id="PR00368">
    <property type="entry name" value="FADPNR"/>
</dbReference>
<dbReference type="Gene3D" id="3.50.50.60">
    <property type="entry name" value="FAD/NAD(P)-binding domain"/>
    <property type="match status" value="2"/>
</dbReference>